<feature type="compositionally biased region" description="Low complexity" evidence="3">
    <location>
        <begin position="429"/>
        <end position="439"/>
    </location>
</feature>
<feature type="region of interest" description="Disordered" evidence="3">
    <location>
        <begin position="567"/>
        <end position="592"/>
    </location>
</feature>
<feature type="chain" id="PRO_5001643959" evidence="4">
    <location>
        <begin position="23"/>
        <end position="935"/>
    </location>
</feature>
<dbReference type="PANTHER" id="PTHR15502:SF7">
    <property type="entry name" value="CALCINEURIN-BINDING PROTEIN CABIN-1"/>
    <property type="match status" value="1"/>
</dbReference>
<organism evidence="5 6">
    <name type="scientific">Zootermopsis nevadensis</name>
    <name type="common">Dampwood termite</name>
    <dbReference type="NCBI Taxonomy" id="136037"/>
    <lineage>
        <taxon>Eukaryota</taxon>
        <taxon>Metazoa</taxon>
        <taxon>Ecdysozoa</taxon>
        <taxon>Arthropoda</taxon>
        <taxon>Hexapoda</taxon>
        <taxon>Insecta</taxon>
        <taxon>Pterygota</taxon>
        <taxon>Neoptera</taxon>
        <taxon>Polyneoptera</taxon>
        <taxon>Dictyoptera</taxon>
        <taxon>Blattodea</taxon>
        <taxon>Blattoidea</taxon>
        <taxon>Termitoidae</taxon>
        <taxon>Termopsidae</taxon>
        <taxon>Zootermopsis</taxon>
    </lineage>
</organism>
<keyword evidence="2" id="KW-0539">Nucleus</keyword>
<reference evidence="5 6" key="1">
    <citation type="journal article" date="2014" name="Nat. Commun.">
        <title>Molecular traces of alternative social organization in a termite genome.</title>
        <authorList>
            <person name="Terrapon N."/>
            <person name="Li C."/>
            <person name="Robertson H.M."/>
            <person name="Ji L."/>
            <person name="Meng X."/>
            <person name="Booth W."/>
            <person name="Chen Z."/>
            <person name="Childers C.P."/>
            <person name="Glastad K.M."/>
            <person name="Gokhale K."/>
            <person name="Gowin J."/>
            <person name="Gronenberg W."/>
            <person name="Hermansen R.A."/>
            <person name="Hu H."/>
            <person name="Hunt B.G."/>
            <person name="Huylmans A.K."/>
            <person name="Khalil S.M."/>
            <person name="Mitchell R.D."/>
            <person name="Munoz-Torres M.C."/>
            <person name="Mustard J.A."/>
            <person name="Pan H."/>
            <person name="Reese J.T."/>
            <person name="Scharf M.E."/>
            <person name="Sun F."/>
            <person name="Vogel H."/>
            <person name="Xiao J."/>
            <person name="Yang W."/>
            <person name="Yang Z."/>
            <person name="Yang Z."/>
            <person name="Zhou J."/>
            <person name="Zhu J."/>
            <person name="Brent C.S."/>
            <person name="Elsik C.G."/>
            <person name="Goodisman M.A."/>
            <person name="Liberles D.A."/>
            <person name="Roe R.M."/>
            <person name="Vargo E.L."/>
            <person name="Vilcinskas A."/>
            <person name="Wang J."/>
            <person name="Bornberg-Bauer E."/>
            <person name="Korb J."/>
            <person name="Zhang G."/>
            <person name="Liebig J."/>
        </authorList>
    </citation>
    <scope>NUCLEOTIDE SEQUENCE [LARGE SCALE GENOMIC DNA]</scope>
    <source>
        <tissue evidence="5">Whole organism</tissue>
    </source>
</reference>
<evidence type="ECO:0000256" key="2">
    <source>
        <dbReference type="ARBA" id="ARBA00023242"/>
    </source>
</evidence>
<dbReference type="PANTHER" id="PTHR15502">
    <property type="entry name" value="CALCINEURIN-BINDING PROTEIN CABIN 1-RELATED"/>
    <property type="match status" value="1"/>
</dbReference>
<feature type="compositionally biased region" description="Polar residues" evidence="3">
    <location>
        <begin position="493"/>
        <end position="505"/>
    </location>
</feature>
<sequence>MFFTLLLCYRCLVFVTIRLCFTVTADHYELAKHCLVALEECVLRFPQHYKSLYRLTHFYFHSKFHRNISKCQDLLLGTYKCLTLEERPASARFQGLFAERKNNNFFNGVWRIPVSEIDRPGSFASHMSRCVLLLMEVLREIRDHRMLLELCLQLRRTPEADKKYLRDSEREQLCRQALTLALQALRAKLREGPITSGLVVEMYRAYQRVQRYLPQKESVFASLLSEAYKQHAKVETAVLDQVIRFSQQEIIASRAAAHAPVTAPVPTTVSQPVTATPPTVTGASTNVTTHQQRKTVTPIVKPAVSSNYSSTQSLPRSRGRPLNVHVSGTIAPHSSKSQYSSSRCSIQKVPPQQFGPIIPQNMSTPTLPYYPFHTLFSDPSLITAAVQSKAPAMLDQQVAALNFLNLHAHIGGYQAEFLRHFSTSTGSVAPSVIPSIPSSQRQKESEAVKSHESSSVGNKGISALANPQCTQKPSTSLPTSISITPLPPAQSLVPCNSSPSTSPLTTKYRHSKNNQLMPSLQQKLQASQALAKSASNRSSVSNVSLSVSKASSQVSTSVAQLPLKVTASPYTPPKDQVLFSPQPQKPSNPNPYISLLKGGEGMLTAGVSISQVTSTPVSATASTKPSTSKLMNFRKCAVSPSQGNETEDQTGVSKDVMNITPPFKHSHSGGSKMPGRSDCSRDIASRMAAALGPRNQSSGCKLSTTSATGPSIKSGQTQMIAVPRSANSGIGQDLSIYKDTQTTPKTSNPFVQRSEISESAVTKNKSPENKDLSPSSIYKNQSGTKGCRSPIPLRKIGHEITVTPSNSAASSICMLSRLHQQSSELEVIAKPPTLDLPVTIPSSITITAKQQGTSDGNFSGGQQGRQGSGGGDCFRSSAKKFKDSVSITEIGRKLSTGSQGSKRIGGPSAVKQKEQKMNEKHGSTVGDSVEVITLE</sequence>
<feature type="region of interest" description="Disordered" evidence="3">
    <location>
        <begin position="263"/>
        <end position="296"/>
    </location>
</feature>
<keyword evidence="4" id="KW-0732">Signal</keyword>
<feature type="signal peptide" evidence="4">
    <location>
        <begin position="1"/>
        <end position="22"/>
    </location>
</feature>
<gene>
    <name evidence="5" type="ORF">L798_06688</name>
</gene>
<evidence type="ECO:0000313" key="5">
    <source>
        <dbReference type="EMBL" id="KDQ89562.1"/>
    </source>
</evidence>
<feature type="region of interest" description="Disordered" evidence="3">
    <location>
        <begin position="849"/>
        <end position="875"/>
    </location>
</feature>
<dbReference type="EMBL" id="KK853729">
    <property type="protein sequence ID" value="KDQ89562.1"/>
    <property type="molecule type" value="Genomic_DNA"/>
</dbReference>
<dbReference type="InParanoid" id="A0A067QER2"/>
<proteinExistence type="predicted"/>
<dbReference type="Proteomes" id="UP000027135">
    <property type="component" value="Unassembled WGS sequence"/>
</dbReference>
<protein>
    <submittedName>
        <fullName evidence="5">Calcineurin-binding protein cabin-1</fullName>
    </submittedName>
</protein>
<feature type="compositionally biased region" description="Low complexity" evidence="3">
    <location>
        <begin position="263"/>
        <end position="285"/>
    </location>
</feature>
<dbReference type="AlphaFoldDB" id="A0A067QER2"/>
<dbReference type="GO" id="GO:0006325">
    <property type="term" value="P:chromatin organization"/>
    <property type="evidence" value="ECO:0007669"/>
    <property type="project" value="InterPro"/>
</dbReference>
<keyword evidence="6" id="KW-1185">Reference proteome</keyword>
<dbReference type="eggNOG" id="ENOG502QPUI">
    <property type="taxonomic scope" value="Eukaryota"/>
</dbReference>
<dbReference type="GO" id="GO:0005634">
    <property type="term" value="C:nucleus"/>
    <property type="evidence" value="ECO:0007669"/>
    <property type="project" value="UniProtKB-SubCell"/>
</dbReference>
<feature type="region of interest" description="Disordered" evidence="3">
    <location>
        <begin position="690"/>
        <end position="717"/>
    </location>
</feature>
<feature type="compositionally biased region" description="Polar residues" evidence="3">
    <location>
        <begin position="772"/>
        <end position="784"/>
    </location>
</feature>
<feature type="region of interest" description="Disordered" evidence="3">
    <location>
        <begin position="739"/>
        <end position="791"/>
    </location>
</feature>
<evidence type="ECO:0000313" key="6">
    <source>
        <dbReference type="Proteomes" id="UP000027135"/>
    </source>
</evidence>
<evidence type="ECO:0000256" key="4">
    <source>
        <dbReference type="SAM" id="SignalP"/>
    </source>
</evidence>
<feature type="compositionally biased region" description="Polar residues" evidence="3">
    <location>
        <begin position="739"/>
        <end position="751"/>
    </location>
</feature>
<dbReference type="STRING" id="136037.A0A067QER2"/>
<evidence type="ECO:0000256" key="1">
    <source>
        <dbReference type="ARBA" id="ARBA00004123"/>
    </source>
</evidence>
<evidence type="ECO:0000256" key="3">
    <source>
        <dbReference type="SAM" id="MobiDB-lite"/>
    </source>
</evidence>
<feature type="compositionally biased region" description="Gly residues" evidence="3">
    <location>
        <begin position="858"/>
        <end position="872"/>
    </location>
</feature>
<dbReference type="InterPro" id="IPR033053">
    <property type="entry name" value="Hir3/CABIN1"/>
</dbReference>
<name>A0A067QER2_ZOONE</name>
<feature type="region of interest" description="Disordered" evidence="3">
    <location>
        <begin position="429"/>
        <end position="508"/>
    </location>
</feature>
<feature type="compositionally biased region" description="Polar residues" evidence="3">
    <location>
        <begin position="694"/>
        <end position="717"/>
    </location>
</feature>
<feature type="compositionally biased region" description="Basic and acidic residues" evidence="3">
    <location>
        <begin position="441"/>
        <end position="452"/>
    </location>
</feature>
<accession>A0A067QER2</accession>
<feature type="compositionally biased region" description="Low complexity" evidence="3">
    <location>
        <begin position="473"/>
        <end position="484"/>
    </location>
</feature>
<feature type="compositionally biased region" description="Basic and acidic residues" evidence="3">
    <location>
        <begin position="911"/>
        <end position="922"/>
    </location>
</feature>
<comment type="subcellular location">
    <subcellularLocation>
        <location evidence="1">Nucleus</location>
    </subcellularLocation>
</comment>
<dbReference type="GO" id="GO:0031491">
    <property type="term" value="F:nucleosome binding"/>
    <property type="evidence" value="ECO:0007669"/>
    <property type="project" value="TreeGrafter"/>
</dbReference>
<feature type="region of interest" description="Disordered" evidence="3">
    <location>
        <begin position="892"/>
        <end position="935"/>
    </location>
</feature>